<dbReference type="PATRIC" id="fig|670052.7.peg.970"/>
<name>A0A1B1BH93_9MICO</name>
<feature type="domain" description="Ketosynthase family 3 (KS3)" evidence="4">
    <location>
        <begin position="25"/>
        <end position="432"/>
    </location>
</feature>
<evidence type="ECO:0000313" key="5">
    <source>
        <dbReference type="EMBL" id="ANP71904.1"/>
    </source>
</evidence>
<evidence type="ECO:0000256" key="1">
    <source>
        <dbReference type="ARBA" id="ARBA00008467"/>
    </source>
</evidence>
<dbReference type="InterPro" id="IPR000794">
    <property type="entry name" value="Beta-ketoacyl_synthase"/>
</dbReference>
<dbReference type="Gene3D" id="3.40.47.10">
    <property type="match status" value="1"/>
</dbReference>
<dbReference type="InterPro" id="IPR014031">
    <property type="entry name" value="Ketoacyl_synth_C"/>
</dbReference>
<reference evidence="5 6" key="1">
    <citation type="submission" date="2016-06" db="EMBL/GenBank/DDBJ databases">
        <title>Genome sequencing of Cryobacterium arcticum PAMC 27867.</title>
        <authorList>
            <person name="Lee J."/>
            <person name="Kim O.-S."/>
        </authorList>
    </citation>
    <scope>NUCLEOTIDE SEQUENCE [LARGE SCALE GENOMIC DNA]</scope>
    <source>
        <strain evidence="5 6">PAMC 27867</strain>
    </source>
</reference>
<dbReference type="GO" id="GO:0006633">
    <property type="term" value="P:fatty acid biosynthetic process"/>
    <property type="evidence" value="ECO:0007669"/>
    <property type="project" value="TreeGrafter"/>
</dbReference>
<organism evidence="5 6">
    <name type="scientific">Cryobacterium arcticum</name>
    <dbReference type="NCBI Taxonomy" id="670052"/>
    <lineage>
        <taxon>Bacteria</taxon>
        <taxon>Bacillati</taxon>
        <taxon>Actinomycetota</taxon>
        <taxon>Actinomycetes</taxon>
        <taxon>Micrococcales</taxon>
        <taxon>Microbacteriaceae</taxon>
        <taxon>Cryobacterium</taxon>
    </lineage>
</organism>
<dbReference type="SUPFAM" id="SSF53901">
    <property type="entry name" value="Thiolase-like"/>
    <property type="match status" value="2"/>
</dbReference>
<comment type="similarity">
    <text evidence="1 3">Belongs to the thiolase-like superfamily. Beta-ketoacyl-ACP synthases family.</text>
</comment>
<evidence type="ECO:0000256" key="2">
    <source>
        <dbReference type="ARBA" id="ARBA00022679"/>
    </source>
</evidence>
<protein>
    <submittedName>
        <fullName evidence="5">3-oxoacyl-[acyl-carrier-protein] synthase 2</fullName>
    </submittedName>
</protein>
<dbReference type="GO" id="GO:0004315">
    <property type="term" value="F:3-oxoacyl-[acyl-carrier-protein] synthase activity"/>
    <property type="evidence" value="ECO:0007669"/>
    <property type="project" value="TreeGrafter"/>
</dbReference>
<dbReference type="Pfam" id="PF02801">
    <property type="entry name" value="Ketoacyl-synt_C"/>
    <property type="match status" value="1"/>
</dbReference>
<keyword evidence="2 3" id="KW-0808">Transferase</keyword>
<accession>A0A1B1BH93</accession>
<evidence type="ECO:0000259" key="4">
    <source>
        <dbReference type="PROSITE" id="PS52004"/>
    </source>
</evidence>
<dbReference type="InterPro" id="IPR020841">
    <property type="entry name" value="PKS_Beta-ketoAc_synthase_dom"/>
</dbReference>
<dbReference type="NCBIfam" id="NF005589">
    <property type="entry name" value="PRK07314.1"/>
    <property type="match status" value="1"/>
</dbReference>
<dbReference type="STRING" id="670052.PA27867_0937"/>
<dbReference type="InterPro" id="IPR014030">
    <property type="entry name" value="Ketoacyl_synth_N"/>
</dbReference>
<dbReference type="CDD" id="cd00834">
    <property type="entry name" value="KAS_I_II"/>
    <property type="match status" value="1"/>
</dbReference>
<dbReference type="Pfam" id="PF00109">
    <property type="entry name" value="ketoacyl-synt"/>
    <property type="match status" value="1"/>
</dbReference>
<dbReference type="PANTHER" id="PTHR11712:SF336">
    <property type="entry name" value="3-OXOACYL-[ACYL-CARRIER-PROTEIN] SYNTHASE, MITOCHONDRIAL"/>
    <property type="match status" value="1"/>
</dbReference>
<dbReference type="InterPro" id="IPR016039">
    <property type="entry name" value="Thiolase-like"/>
</dbReference>
<gene>
    <name evidence="5" type="ORF">PA27867_0937</name>
</gene>
<evidence type="ECO:0000256" key="3">
    <source>
        <dbReference type="RuleBase" id="RU003694"/>
    </source>
</evidence>
<dbReference type="KEGG" id="cart:PA27867_0937"/>
<evidence type="ECO:0000313" key="6">
    <source>
        <dbReference type="Proteomes" id="UP000092582"/>
    </source>
</evidence>
<dbReference type="AlphaFoldDB" id="A0A1B1BH93"/>
<sequence>MGQANQAEPHRKTSLVPSEEMIVMTDRVVITGLGALTPLGNSWTETWDGLTNGRSGVARITQFDATDLPTQIAGEVKGFDPVTRMSVKQAKRASRASQMAIAAAREAVADAGFGPSMEGIHTAVIVNSAVSGYAEIQDATEHVNAGSPRRISPRFVPSSLMNMAACEIAIDLGVHGPVNASALACASGAYALLEARTMLVMGDADVVIAGGVEAAITPVMFAGLNAMHAASTHNEVPAEASRPFDANRNGLVFGEGAVVFVMELLSHAKARGARVYAEVLGGALTSDGFSIVAPDPSGQYASQAITRALDRSKLNPADIDMIVAHGTSTQANDKAETLAIRQSLRHFADKISITAPKSMTGHMIGAAGALSALIGALSIKNGIVPPTINLRTPDPECGLDYTPLTARIQPIKHALVNAFGFGGQNCIVAFGAL</sequence>
<dbReference type="PROSITE" id="PS52004">
    <property type="entry name" value="KS3_2"/>
    <property type="match status" value="1"/>
</dbReference>
<dbReference type="GO" id="GO:0005829">
    <property type="term" value="C:cytosol"/>
    <property type="evidence" value="ECO:0007669"/>
    <property type="project" value="TreeGrafter"/>
</dbReference>
<keyword evidence="6" id="KW-1185">Reference proteome</keyword>
<dbReference type="EMBL" id="CP016282">
    <property type="protein sequence ID" value="ANP71904.1"/>
    <property type="molecule type" value="Genomic_DNA"/>
</dbReference>
<dbReference type="PANTHER" id="PTHR11712">
    <property type="entry name" value="POLYKETIDE SYNTHASE-RELATED"/>
    <property type="match status" value="1"/>
</dbReference>
<dbReference type="SMART" id="SM00825">
    <property type="entry name" value="PKS_KS"/>
    <property type="match status" value="1"/>
</dbReference>
<proteinExistence type="inferred from homology"/>
<dbReference type="FunFam" id="3.40.47.10:FF:000018">
    <property type="entry name" value="3-oxoacyl-[acyl-carrier-protein] synthase 2"/>
    <property type="match status" value="1"/>
</dbReference>
<dbReference type="Proteomes" id="UP000092582">
    <property type="component" value="Chromosome 1"/>
</dbReference>